<feature type="compositionally biased region" description="Pro residues" evidence="1">
    <location>
        <begin position="41"/>
        <end position="53"/>
    </location>
</feature>
<dbReference type="Proteomes" id="UP000489600">
    <property type="component" value="Unassembled WGS sequence"/>
</dbReference>
<keyword evidence="3" id="KW-1185">Reference proteome</keyword>
<evidence type="ECO:0000313" key="2">
    <source>
        <dbReference type="EMBL" id="VVB04632.1"/>
    </source>
</evidence>
<feature type="region of interest" description="Disordered" evidence="1">
    <location>
        <begin position="1"/>
        <end position="53"/>
    </location>
</feature>
<feature type="compositionally biased region" description="Low complexity" evidence="1">
    <location>
        <begin position="1"/>
        <end position="13"/>
    </location>
</feature>
<evidence type="ECO:0000313" key="3">
    <source>
        <dbReference type="Proteomes" id="UP000489600"/>
    </source>
</evidence>
<feature type="compositionally biased region" description="Polar residues" evidence="1">
    <location>
        <begin position="29"/>
        <end position="40"/>
    </location>
</feature>
<organism evidence="2 3">
    <name type="scientific">Arabis nemorensis</name>
    <dbReference type="NCBI Taxonomy" id="586526"/>
    <lineage>
        <taxon>Eukaryota</taxon>
        <taxon>Viridiplantae</taxon>
        <taxon>Streptophyta</taxon>
        <taxon>Embryophyta</taxon>
        <taxon>Tracheophyta</taxon>
        <taxon>Spermatophyta</taxon>
        <taxon>Magnoliopsida</taxon>
        <taxon>eudicotyledons</taxon>
        <taxon>Gunneridae</taxon>
        <taxon>Pentapetalae</taxon>
        <taxon>rosids</taxon>
        <taxon>malvids</taxon>
        <taxon>Brassicales</taxon>
        <taxon>Brassicaceae</taxon>
        <taxon>Arabideae</taxon>
        <taxon>Arabis</taxon>
    </lineage>
</organism>
<gene>
    <name evidence="2" type="ORF">ANE_LOCUS15076</name>
</gene>
<comment type="caution">
    <text evidence="2">The sequence shown here is derived from an EMBL/GenBank/DDBJ whole genome shotgun (WGS) entry which is preliminary data.</text>
</comment>
<name>A0A565BTC6_9BRAS</name>
<accession>A0A565BTC6</accession>
<dbReference type="AlphaFoldDB" id="A0A565BTC6"/>
<sequence>MACSSTSPCLTTSPIPPPSLTLRGRRLSNFRTVIRSATSNPPDPPVPPNPPPPLIYLKPMSELLYRLLVKT</sequence>
<dbReference type="EMBL" id="CABITT030000005">
    <property type="protein sequence ID" value="VVB04632.1"/>
    <property type="molecule type" value="Genomic_DNA"/>
</dbReference>
<reference evidence="2" key="1">
    <citation type="submission" date="2019-07" db="EMBL/GenBank/DDBJ databases">
        <authorList>
            <person name="Dittberner H."/>
        </authorList>
    </citation>
    <scope>NUCLEOTIDE SEQUENCE [LARGE SCALE GENOMIC DNA]</scope>
</reference>
<evidence type="ECO:0000256" key="1">
    <source>
        <dbReference type="SAM" id="MobiDB-lite"/>
    </source>
</evidence>
<proteinExistence type="predicted"/>
<protein>
    <submittedName>
        <fullName evidence="2">Uncharacterized protein</fullName>
    </submittedName>
</protein>